<dbReference type="InterPro" id="IPR029154">
    <property type="entry name" value="HIBADH-like_NADP-bd"/>
</dbReference>
<dbReference type="InterPro" id="IPR035959">
    <property type="entry name" value="RutC-like_sf"/>
</dbReference>
<evidence type="ECO:0000256" key="1">
    <source>
        <dbReference type="SAM" id="MobiDB-lite"/>
    </source>
</evidence>
<dbReference type="InterPro" id="IPR006115">
    <property type="entry name" value="6PGDH_NADP-bd"/>
</dbReference>
<dbReference type="Pfam" id="PF14833">
    <property type="entry name" value="NAD_binding_11"/>
    <property type="match status" value="1"/>
</dbReference>
<dbReference type="PROSITE" id="PS00895">
    <property type="entry name" value="3_HYDROXYISOBUT_DH"/>
    <property type="match status" value="1"/>
</dbReference>
<dbReference type="InterPro" id="IPR051265">
    <property type="entry name" value="HIBADH-related_NP60_sf"/>
</dbReference>
<dbReference type="Pfam" id="PF01042">
    <property type="entry name" value="Ribonuc_L-PSP"/>
    <property type="match status" value="1"/>
</dbReference>
<dbReference type="Gene3D" id="1.10.1040.10">
    <property type="entry name" value="N-(1-d-carboxylethyl)-l-norvaline Dehydrogenase, domain 2"/>
    <property type="match status" value="1"/>
</dbReference>
<evidence type="ECO:0000313" key="4">
    <source>
        <dbReference type="EMBL" id="GAA3801617.1"/>
    </source>
</evidence>
<name>A0ABP7HT15_9ACTN</name>
<dbReference type="PANTHER" id="PTHR43580:SF2">
    <property type="entry name" value="CYTOKINE-LIKE NUCLEAR FACTOR N-PAC"/>
    <property type="match status" value="1"/>
</dbReference>
<dbReference type="SUPFAM" id="SSF48179">
    <property type="entry name" value="6-phosphogluconate dehydrogenase C-terminal domain-like"/>
    <property type="match status" value="1"/>
</dbReference>
<sequence length="440" mass="45202">MIAFLGLGRMGAPMARRLVEAGHKVTVWNRTARAVPGAETAASAAEAVADADLVITMLRDPAAVEEVLTSARPRPGSLVVEMSTIGPAAVSRLRSLLPGDVGLVDAPVLGSVQPAAEGSLTVLAGGSDTDLGRCRGVLEVFGTVREVGPPGAGAAMKLAVMSTLVPAQVMIAEALAYADTQGVDRTALLEVLSGTPLGPLVERLRPALLEGPPQTRYALGLAAKDLTLAAHEVQTMAAAARDRLAEAVAAGLGDSDLTAIVTSPGLRATTTPRSGATTTAGEHRTAAAAEDRSGTAGEHRTAAAGEDPRRGRVVKLNPASVPAPAGAYSHAVRAGDLLFVSGQAALDGNGAVVGEGDIVRQSECVMDHLERILADQGCVFDDVVSIRTFLTDMGDLPAYASVRRRRITCEPPSSTTVEVPRLFRPGLLIEVDVVAAVPAR</sequence>
<feature type="domain" description="3-hydroxyisobutyrate dehydrogenase-like NAD-binding" evidence="3">
    <location>
        <begin position="151"/>
        <end position="261"/>
    </location>
</feature>
<dbReference type="InterPro" id="IPR008927">
    <property type="entry name" value="6-PGluconate_DH-like_C_sf"/>
</dbReference>
<dbReference type="RefSeq" id="WP_344937434.1">
    <property type="nucleotide sequence ID" value="NZ_BAAAZR010000002.1"/>
</dbReference>
<dbReference type="PANTHER" id="PTHR43580">
    <property type="entry name" value="OXIDOREDUCTASE GLYR1-RELATED"/>
    <property type="match status" value="1"/>
</dbReference>
<accession>A0ABP7HT15</accession>
<evidence type="ECO:0000259" key="3">
    <source>
        <dbReference type="Pfam" id="PF14833"/>
    </source>
</evidence>
<comment type="caution">
    <text evidence="4">The sequence shown here is derived from an EMBL/GenBank/DDBJ whole genome shotgun (WGS) entry which is preliminary data.</text>
</comment>
<dbReference type="InterPro" id="IPR002204">
    <property type="entry name" value="3-OH-isobutyrate_DH-rel_CS"/>
</dbReference>
<gene>
    <name evidence="4" type="ORF">GCM10022226_21760</name>
</gene>
<dbReference type="Pfam" id="PF03446">
    <property type="entry name" value="NAD_binding_2"/>
    <property type="match status" value="1"/>
</dbReference>
<proteinExistence type="predicted"/>
<feature type="region of interest" description="Disordered" evidence="1">
    <location>
        <begin position="266"/>
        <end position="309"/>
    </location>
</feature>
<dbReference type="Gene3D" id="3.40.50.720">
    <property type="entry name" value="NAD(P)-binding Rossmann-like Domain"/>
    <property type="match status" value="1"/>
</dbReference>
<evidence type="ECO:0000313" key="5">
    <source>
        <dbReference type="Proteomes" id="UP001500888"/>
    </source>
</evidence>
<dbReference type="InterPro" id="IPR006175">
    <property type="entry name" value="YjgF/YER057c/UK114"/>
</dbReference>
<dbReference type="Gene3D" id="3.30.1330.40">
    <property type="entry name" value="RutC-like"/>
    <property type="match status" value="1"/>
</dbReference>
<feature type="domain" description="6-phosphogluconate dehydrogenase NADP-binding" evidence="2">
    <location>
        <begin position="2"/>
        <end position="143"/>
    </location>
</feature>
<dbReference type="InterPro" id="IPR036291">
    <property type="entry name" value="NAD(P)-bd_dom_sf"/>
</dbReference>
<dbReference type="EMBL" id="BAAAZR010000002">
    <property type="protein sequence ID" value="GAA3801617.1"/>
    <property type="molecule type" value="Genomic_DNA"/>
</dbReference>
<organism evidence="4 5">
    <name type="scientific">Sphaerisporangium flaviroseum</name>
    <dbReference type="NCBI Taxonomy" id="509199"/>
    <lineage>
        <taxon>Bacteria</taxon>
        <taxon>Bacillati</taxon>
        <taxon>Actinomycetota</taxon>
        <taxon>Actinomycetes</taxon>
        <taxon>Streptosporangiales</taxon>
        <taxon>Streptosporangiaceae</taxon>
        <taxon>Sphaerisporangium</taxon>
    </lineage>
</organism>
<evidence type="ECO:0008006" key="6">
    <source>
        <dbReference type="Google" id="ProtNLM"/>
    </source>
</evidence>
<dbReference type="SUPFAM" id="SSF55298">
    <property type="entry name" value="YjgF-like"/>
    <property type="match status" value="1"/>
</dbReference>
<feature type="compositionally biased region" description="Low complexity" evidence="1">
    <location>
        <begin position="267"/>
        <end position="280"/>
    </location>
</feature>
<reference evidence="5" key="1">
    <citation type="journal article" date="2019" name="Int. J. Syst. Evol. Microbiol.">
        <title>The Global Catalogue of Microorganisms (GCM) 10K type strain sequencing project: providing services to taxonomists for standard genome sequencing and annotation.</title>
        <authorList>
            <consortium name="The Broad Institute Genomics Platform"/>
            <consortium name="The Broad Institute Genome Sequencing Center for Infectious Disease"/>
            <person name="Wu L."/>
            <person name="Ma J."/>
        </authorList>
    </citation>
    <scope>NUCLEOTIDE SEQUENCE [LARGE SCALE GENOMIC DNA]</scope>
    <source>
        <strain evidence="5">JCM 16908</strain>
    </source>
</reference>
<protein>
    <recommendedName>
        <fullName evidence="6">3-hydroxyisobutyrate dehydrogenase</fullName>
    </recommendedName>
</protein>
<dbReference type="SUPFAM" id="SSF51735">
    <property type="entry name" value="NAD(P)-binding Rossmann-fold domains"/>
    <property type="match status" value="1"/>
</dbReference>
<dbReference type="CDD" id="cd00448">
    <property type="entry name" value="YjgF_YER057c_UK114_family"/>
    <property type="match status" value="1"/>
</dbReference>
<feature type="compositionally biased region" description="Basic and acidic residues" evidence="1">
    <location>
        <begin position="281"/>
        <end position="309"/>
    </location>
</feature>
<keyword evidence="5" id="KW-1185">Reference proteome</keyword>
<evidence type="ECO:0000259" key="2">
    <source>
        <dbReference type="Pfam" id="PF03446"/>
    </source>
</evidence>
<dbReference type="Proteomes" id="UP001500888">
    <property type="component" value="Unassembled WGS sequence"/>
</dbReference>
<dbReference type="InterPro" id="IPR013328">
    <property type="entry name" value="6PGD_dom2"/>
</dbReference>